<keyword evidence="3" id="KW-1185">Reference proteome</keyword>
<sequence>MPTPSPDLTPSGKRGALLKRRVHNERTQDPGGRAKKAVMRSVSNTSLSILRPHQALQERLAAVTQAKHKELPIY</sequence>
<reference evidence="2 3" key="1">
    <citation type="journal article" date="2019" name="Genome Biol. Evol.">
        <title>Whole-Genome Sequencing of the Giant Devil Catfish, Bagarius yarrelli.</title>
        <authorList>
            <person name="Jiang W."/>
            <person name="Lv Y."/>
            <person name="Cheng L."/>
            <person name="Yang K."/>
            <person name="Chao B."/>
            <person name="Wang X."/>
            <person name="Li Y."/>
            <person name="Pan X."/>
            <person name="You X."/>
            <person name="Zhang Y."/>
            <person name="Yang J."/>
            <person name="Li J."/>
            <person name="Zhang X."/>
            <person name="Liu S."/>
            <person name="Sun C."/>
            <person name="Yang J."/>
            <person name="Shi Q."/>
        </authorList>
    </citation>
    <scope>NUCLEOTIDE SEQUENCE [LARGE SCALE GENOMIC DNA]</scope>
    <source>
        <strain evidence="2">JWS20170419001</strain>
        <tissue evidence="2">Muscle</tissue>
    </source>
</reference>
<evidence type="ECO:0000313" key="3">
    <source>
        <dbReference type="Proteomes" id="UP000319801"/>
    </source>
</evidence>
<organism evidence="2 3">
    <name type="scientific">Bagarius yarrelli</name>
    <name type="common">Goonch</name>
    <name type="synonym">Bagrus yarrelli</name>
    <dbReference type="NCBI Taxonomy" id="175774"/>
    <lineage>
        <taxon>Eukaryota</taxon>
        <taxon>Metazoa</taxon>
        <taxon>Chordata</taxon>
        <taxon>Craniata</taxon>
        <taxon>Vertebrata</taxon>
        <taxon>Euteleostomi</taxon>
        <taxon>Actinopterygii</taxon>
        <taxon>Neopterygii</taxon>
        <taxon>Teleostei</taxon>
        <taxon>Ostariophysi</taxon>
        <taxon>Siluriformes</taxon>
        <taxon>Sisoridae</taxon>
        <taxon>Sisorinae</taxon>
        <taxon>Bagarius</taxon>
    </lineage>
</organism>
<proteinExistence type="predicted"/>
<dbReference type="Proteomes" id="UP000319801">
    <property type="component" value="Unassembled WGS sequence"/>
</dbReference>
<dbReference type="EMBL" id="VCAZ01000132">
    <property type="protein sequence ID" value="TSW35258.1"/>
    <property type="molecule type" value="Genomic_DNA"/>
</dbReference>
<protein>
    <submittedName>
        <fullName evidence="2">Uncharacterized protein</fullName>
    </submittedName>
</protein>
<dbReference type="AlphaFoldDB" id="A0A556V662"/>
<comment type="caution">
    <text evidence="2">The sequence shown here is derived from an EMBL/GenBank/DDBJ whole genome shotgun (WGS) entry which is preliminary data.</text>
</comment>
<name>A0A556V662_BAGYA</name>
<evidence type="ECO:0000256" key="1">
    <source>
        <dbReference type="SAM" id="MobiDB-lite"/>
    </source>
</evidence>
<evidence type="ECO:0000313" key="2">
    <source>
        <dbReference type="EMBL" id="TSW35258.1"/>
    </source>
</evidence>
<feature type="region of interest" description="Disordered" evidence="1">
    <location>
        <begin position="1"/>
        <end position="37"/>
    </location>
</feature>
<gene>
    <name evidence="2" type="ORF">Baya_13502</name>
</gene>
<accession>A0A556V662</accession>